<dbReference type="InterPro" id="IPR050216">
    <property type="entry name" value="LRR_domain-containing"/>
</dbReference>
<feature type="compositionally biased region" description="Polar residues" evidence="3">
    <location>
        <begin position="43"/>
        <end position="60"/>
    </location>
</feature>
<reference evidence="4" key="1">
    <citation type="submission" date="2021-09" db="EMBL/GenBank/DDBJ databases">
        <authorList>
            <consortium name="AG Swart"/>
            <person name="Singh M."/>
            <person name="Singh A."/>
            <person name="Seah K."/>
            <person name="Emmerich C."/>
        </authorList>
    </citation>
    <scope>NUCLEOTIDE SEQUENCE</scope>
    <source>
        <strain evidence="4">ATCC30299</strain>
    </source>
</reference>
<evidence type="ECO:0000313" key="5">
    <source>
        <dbReference type="Proteomes" id="UP001162131"/>
    </source>
</evidence>
<dbReference type="InterPro" id="IPR001611">
    <property type="entry name" value="Leu-rich_rpt"/>
</dbReference>
<feature type="region of interest" description="Disordered" evidence="3">
    <location>
        <begin position="386"/>
        <end position="405"/>
    </location>
</feature>
<dbReference type="EMBL" id="CAJZBQ010000011">
    <property type="protein sequence ID" value="CAG9314137.1"/>
    <property type="molecule type" value="Genomic_DNA"/>
</dbReference>
<dbReference type="PROSITE" id="PS51450">
    <property type="entry name" value="LRR"/>
    <property type="match status" value="4"/>
</dbReference>
<dbReference type="InterPro" id="IPR032675">
    <property type="entry name" value="LRR_dom_sf"/>
</dbReference>
<dbReference type="PANTHER" id="PTHR48051">
    <property type="match status" value="1"/>
</dbReference>
<keyword evidence="5" id="KW-1185">Reference proteome</keyword>
<proteinExistence type="predicted"/>
<dbReference type="PANTHER" id="PTHR48051:SF1">
    <property type="entry name" value="RAS SUPPRESSOR PROTEIN 1"/>
    <property type="match status" value="1"/>
</dbReference>
<comment type="caution">
    <text evidence="4">The sequence shown here is derived from an EMBL/GenBank/DDBJ whole genome shotgun (WGS) entry which is preliminary data.</text>
</comment>
<evidence type="ECO:0008006" key="6">
    <source>
        <dbReference type="Google" id="ProtNLM"/>
    </source>
</evidence>
<feature type="compositionally biased region" description="Basic and acidic residues" evidence="3">
    <location>
        <begin position="13"/>
        <end position="37"/>
    </location>
</feature>
<sequence>MGCFSSKSKKLKKEQSDSKENIMREESEPRIDTEQENPKILISETSIIKENSNPQETNLDTENRQEQDIKDIRELIRKANENSKLPIRVGLMDRLKAEHGPKINSWEELGKISEDQMQLEEKFELIHCPLNLPKQFSRLNYLLEKATNLVHLSLKDCNLRYIPFLPETLTYLNLSENQIFSLKEKIPAIAGLEVLSAAYNQITEIPNELKNLKKLQELNLSNNKISKVDHSPLDGMASLGTLNLASNQLKEISFVLGDMSSLEVLILSNNGIEMLPDNFFHEDSEVSYLHLSYNPLKEISGSISLLKGLIKLDLRSTKIKSLPFSIKDLKKLKTLNLENNIMVTPPMHVVVKGLKRIQEWLIEADKEFKKKQSMEELKPIQEEIVTEKKDQEETKTEENVTENKKKPEGAPVIFQKQLKEKYIRNIELINKVFYTDTKNQLEFLNGDIRECVNLYFDEEEDTDKIISSLGSIRGLCDYYLEDYFKQGKEMDFPALSAYFVGRIGGYQGGVGLLKYMGFILYDKPYIGLHYKLKANNKVKKKVIEVKVALDQLLKHFQENRMKDQFTPDFEFFEQ</sequence>
<dbReference type="AlphaFoldDB" id="A0AAU9ILM9"/>
<keyword evidence="1" id="KW-0433">Leucine-rich repeat</keyword>
<evidence type="ECO:0000256" key="3">
    <source>
        <dbReference type="SAM" id="MobiDB-lite"/>
    </source>
</evidence>
<dbReference type="Proteomes" id="UP001162131">
    <property type="component" value="Unassembled WGS sequence"/>
</dbReference>
<dbReference type="Pfam" id="PF13855">
    <property type="entry name" value="LRR_8"/>
    <property type="match status" value="2"/>
</dbReference>
<dbReference type="GO" id="GO:0005737">
    <property type="term" value="C:cytoplasm"/>
    <property type="evidence" value="ECO:0007669"/>
    <property type="project" value="TreeGrafter"/>
</dbReference>
<name>A0AAU9ILM9_9CILI</name>
<organism evidence="4 5">
    <name type="scientific">Blepharisma stoltei</name>
    <dbReference type="NCBI Taxonomy" id="1481888"/>
    <lineage>
        <taxon>Eukaryota</taxon>
        <taxon>Sar</taxon>
        <taxon>Alveolata</taxon>
        <taxon>Ciliophora</taxon>
        <taxon>Postciliodesmatophora</taxon>
        <taxon>Heterotrichea</taxon>
        <taxon>Heterotrichida</taxon>
        <taxon>Blepharismidae</taxon>
        <taxon>Blepharisma</taxon>
    </lineage>
</organism>
<gene>
    <name evidence="4" type="ORF">BSTOLATCC_MIC9934</name>
</gene>
<accession>A0AAU9ILM9</accession>
<keyword evidence="2" id="KW-0677">Repeat</keyword>
<evidence type="ECO:0000313" key="4">
    <source>
        <dbReference type="EMBL" id="CAG9314137.1"/>
    </source>
</evidence>
<dbReference type="SMART" id="SM00369">
    <property type="entry name" value="LRR_TYP"/>
    <property type="match status" value="5"/>
</dbReference>
<dbReference type="InterPro" id="IPR003591">
    <property type="entry name" value="Leu-rich_rpt_typical-subtyp"/>
</dbReference>
<dbReference type="SUPFAM" id="SSF52058">
    <property type="entry name" value="L domain-like"/>
    <property type="match status" value="1"/>
</dbReference>
<dbReference type="Gene3D" id="3.80.10.10">
    <property type="entry name" value="Ribonuclease Inhibitor"/>
    <property type="match status" value="2"/>
</dbReference>
<feature type="region of interest" description="Disordered" evidence="3">
    <location>
        <begin position="1"/>
        <end position="66"/>
    </location>
</feature>
<evidence type="ECO:0000256" key="2">
    <source>
        <dbReference type="ARBA" id="ARBA00022737"/>
    </source>
</evidence>
<protein>
    <recommendedName>
        <fullName evidence="6">Leucine-rich repeat-containing protein</fullName>
    </recommendedName>
</protein>
<evidence type="ECO:0000256" key="1">
    <source>
        <dbReference type="ARBA" id="ARBA00022614"/>
    </source>
</evidence>